<sequence>MMLNVYESSVSTKNKESYRFYGAEDFISRLSAFDDAVTQTLGIPRKRHVPSTHDSRMNRNKWSNQQTTSTVSGDVQQRKTKMRTKIQDLITTQPGYLPKIGSKSELQELNANEFILQLYSNSVPQDLDSQSIEVQYKSKTRRKRFRSRNFTTDYANQSGSSTKQTSEMKWVAHKNPFNIELHEISDEDETIAVGLPNVRSLPIISPEPRFMRARQYFIRLRKGLIDWIDFQTTKLQQAELNQNSKEASEVSRYLNRVQQRLNTITQLEDEYYRYWKLYGRICTVNAQNSELFGGESNLLTSRELSKSAQVIMKCDPSQETETLQGTLDSSFTVGLIKQPWFSSMMNLIRTKSKRKLCSPTDSANSGPHLDKNFMMQRSLSGDSCGPEFKQKILTPPKSRRSRVIYKKSRDDSLFHSLQRQEEFTKKQMCDIEAQIEYLSGTIKCEAIGVSGPNHYLNKDEFRVSLRQGKPVIHSLYELDGVKNALLPLHRTAFTMTSSVTTVDKWSLHGRVESGSNFTLKRGNSVQFNLEGNTTYTFPKQFWDHPGYIFSPTIHGVFTLKVTELKKFGKDEVLLHQAFDFAGLFSSKCYHLSTPLRNHGQVRFNLLLRWCPLADTDNEPLVYYASPSLQLCDFSSRNKQNSNKMHLLNGPGDSLSSSKLDSISALGNETILDTSVYDASTTVFTCSPSPPLPRNTSHPNLVSVAHVKERNPTRNANVNEKVTVINDKSTSVKPIANRRRVCLKNWLSMPNLETNVPQKCNQPDTEFAILPMVTEPNVEENCSSDLDNEIHPVQSIRVKGDSFNGVQVQSRGSNNFEDDVLMDKLLLVRRKLSYSKQCSSVFRIIFQNLNSSLDRLTGLLEGIRKTNMSFQLSTNEDLSCIQKSRMSFGIESVSRKQDTLSSLWKSFSFLQDLSDVDEHLENNQCLRCFVPHTTSGGSDVTQSTADQLTTGWRQLDLALMWHLDYISRLLDRLNQREIQIDQKRVVIKDRMVSPPILFPESKMTDLMETSVTSYWMSIALMGQINVVRRTIKIIQDVNTEPGTAPLQYITSLVGGNDGFKERVCRQCIYPLVWQDHSDDSQLENTEMKRPNLMLDVRELKNTLVEYYTETVAPSWPEVDGTKVVDVFLSDLLDVTLNGENVFVVPLTHLEQRLHLFTSKELNNIQHSDNGDCSDSGLVLNDRLRETFLYLSGQCFIQQNLQGPDAYDMLSTLTRFDRSIQESSGYSYLNCCSEDWGTLLPHTGSALSSHEQRSLRIIANHSTRTWLEVAHLASSLDKRVADGATKLLIICDRKIRELSESLQVKLESIHSRGILIDSNDYFPTLFANGPPILCHLSLAIAFCHGGKMMDLVPPLWMSMLLGFESSLQHVSQRLTALRGLVLLYEQQYSQLQIKSKQLSLLDTKSSAIMNAATSVNAVSRLMTRLGTSEREPQIRQFAKHFIQKLGRHLQIKPRKLKTISVRRPVRMIWNPVHHDQHQ</sequence>
<reference evidence="2" key="1">
    <citation type="submission" date="2019-03" db="EMBL/GenBank/DDBJ databases">
        <title>Improved annotation for the trematode Fasciola hepatica.</title>
        <authorList>
            <person name="Choi Y.-J."/>
            <person name="Martin J."/>
            <person name="Mitreva M."/>
        </authorList>
    </citation>
    <scope>NUCLEOTIDE SEQUENCE [LARGE SCALE GENOMIC DNA]</scope>
</reference>
<evidence type="ECO:0000313" key="2">
    <source>
        <dbReference type="EMBL" id="THD22983.1"/>
    </source>
</evidence>
<keyword evidence="3" id="KW-1185">Reference proteome</keyword>
<dbReference type="PANTHER" id="PTHR15829:SF13">
    <property type="entry name" value="FAM65 N-TERMINAL DOMAIN-CONTAINING PROTEIN"/>
    <property type="match status" value="1"/>
</dbReference>
<evidence type="ECO:0000256" key="1">
    <source>
        <dbReference type="SAM" id="MobiDB-lite"/>
    </source>
</evidence>
<feature type="compositionally biased region" description="Polar residues" evidence="1">
    <location>
        <begin position="60"/>
        <end position="75"/>
    </location>
</feature>
<proteinExistence type="predicted"/>
<feature type="region of interest" description="Disordered" evidence="1">
    <location>
        <begin position="46"/>
        <end position="79"/>
    </location>
</feature>
<dbReference type="Proteomes" id="UP000230066">
    <property type="component" value="Unassembled WGS sequence"/>
</dbReference>
<dbReference type="InterPro" id="IPR026136">
    <property type="entry name" value="RIPOR3"/>
</dbReference>
<dbReference type="PANTHER" id="PTHR15829">
    <property type="entry name" value="PROTEIN KINASE PKN/PRK1, EFFECTOR"/>
    <property type="match status" value="1"/>
</dbReference>
<dbReference type="EMBL" id="JXXN02002408">
    <property type="protein sequence ID" value="THD22983.1"/>
    <property type="molecule type" value="Genomic_DNA"/>
</dbReference>
<organism evidence="2 3">
    <name type="scientific">Fasciola hepatica</name>
    <name type="common">Liver fluke</name>
    <dbReference type="NCBI Taxonomy" id="6192"/>
    <lineage>
        <taxon>Eukaryota</taxon>
        <taxon>Metazoa</taxon>
        <taxon>Spiralia</taxon>
        <taxon>Lophotrochozoa</taxon>
        <taxon>Platyhelminthes</taxon>
        <taxon>Trematoda</taxon>
        <taxon>Digenea</taxon>
        <taxon>Plagiorchiida</taxon>
        <taxon>Echinostomata</taxon>
        <taxon>Echinostomatoidea</taxon>
        <taxon>Fasciolidae</taxon>
        <taxon>Fasciola</taxon>
    </lineage>
</organism>
<evidence type="ECO:0000313" key="3">
    <source>
        <dbReference type="Proteomes" id="UP000230066"/>
    </source>
</evidence>
<name>A0A4E0R585_FASHE</name>
<gene>
    <name evidence="2" type="ORF">D915_006243</name>
</gene>
<accession>A0A4E0R585</accession>
<comment type="caution">
    <text evidence="2">The sequence shown here is derived from an EMBL/GenBank/DDBJ whole genome shotgun (WGS) entry which is preliminary data.</text>
</comment>
<protein>
    <submittedName>
        <fullName evidence="2">Uncharacterized protein</fullName>
    </submittedName>
</protein>